<protein>
    <recommendedName>
        <fullName evidence="3">WxL domain-containing protein</fullName>
    </recommendedName>
</protein>
<dbReference type="EMBL" id="NGJY01000002">
    <property type="protein sequence ID" value="RSU03297.1"/>
    <property type="molecule type" value="Genomic_DNA"/>
</dbReference>
<reference evidence="4 5" key="1">
    <citation type="submission" date="2017-05" db="EMBL/GenBank/DDBJ databases">
        <title>Vagococcus spp. assemblies.</title>
        <authorList>
            <person name="Gulvik C.A."/>
        </authorList>
    </citation>
    <scope>NUCLEOTIDE SEQUENCE [LARGE SCALE GENOMIC DNA]</scope>
    <source>
        <strain evidence="4 5">CCUG 41755</strain>
    </source>
</reference>
<dbReference type="AlphaFoldDB" id="A0A430A895"/>
<sequence length="266" mass="28494">MKKNIILGTVLVSSMVLGLTAGAAEYPDSTHANSNGKVKFIEGDPEIVDPGNPDKPVTPEKPVNPNKGDLMIQYVSDFDFGVHKKTVNGVTANSVADLVTYNDVKDGTKEEVVPFVSTLDTRTDREGGWNLRVSATEFEGKTESKKDVKLKGAELIFSNVNYANPVTETPVVEEIAAKKLEEGGLKLNSNPQKIATADESKVVSQGMGTYSLALGSTLIKQTDDNPDTAKATYNVTDGVTFNLPKNASVSVADYNATINWELVPGI</sequence>
<dbReference type="Proteomes" id="UP000287101">
    <property type="component" value="Unassembled WGS sequence"/>
</dbReference>
<comment type="caution">
    <text evidence="4">The sequence shown here is derived from an EMBL/GenBank/DDBJ whole genome shotgun (WGS) entry which is preliminary data.</text>
</comment>
<keyword evidence="2" id="KW-0732">Signal</keyword>
<dbReference type="Pfam" id="PF13731">
    <property type="entry name" value="WxL"/>
    <property type="match status" value="1"/>
</dbReference>
<dbReference type="RefSeq" id="WP_126831507.1">
    <property type="nucleotide sequence ID" value="NZ_CBCRYB010000001.1"/>
</dbReference>
<evidence type="ECO:0000256" key="2">
    <source>
        <dbReference type="SAM" id="SignalP"/>
    </source>
</evidence>
<feature type="region of interest" description="Disordered" evidence="1">
    <location>
        <begin position="47"/>
        <end position="66"/>
    </location>
</feature>
<dbReference type="InterPro" id="IPR027994">
    <property type="entry name" value="WxL_dom"/>
</dbReference>
<proteinExistence type="predicted"/>
<gene>
    <name evidence="4" type="ORF">CBF31_06170</name>
</gene>
<name>A0A430A895_9ENTE</name>
<dbReference type="OrthoDB" id="2191744at2"/>
<evidence type="ECO:0000313" key="5">
    <source>
        <dbReference type="Proteomes" id="UP000287101"/>
    </source>
</evidence>
<evidence type="ECO:0000313" key="4">
    <source>
        <dbReference type="EMBL" id="RSU03297.1"/>
    </source>
</evidence>
<keyword evidence="5" id="KW-1185">Reference proteome</keyword>
<feature type="signal peptide" evidence="2">
    <location>
        <begin position="1"/>
        <end position="23"/>
    </location>
</feature>
<feature type="chain" id="PRO_5019320682" description="WxL domain-containing protein" evidence="2">
    <location>
        <begin position="24"/>
        <end position="266"/>
    </location>
</feature>
<feature type="domain" description="WxL" evidence="3">
    <location>
        <begin position="29"/>
        <end position="262"/>
    </location>
</feature>
<evidence type="ECO:0000259" key="3">
    <source>
        <dbReference type="Pfam" id="PF13731"/>
    </source>
</evidence>
<evidence type="ECO:0000256" key="1">
    <source>
        <dbReference type="SAM" id="MobiDB-lite"/>
    </source>
</evidence>
<organism evidence="4 5">
    <name type="scientific">Vagococcus fessus</name>
    <dbReference type="NCBI Taxonomy" id="120370"/>
    <lineage>
        <taxon>Bacteria</taxon>
        <taxon>Bacillati</taxon>
        <taxon>Bacillota</taxon>
        <taxon>Bacilli</taxon>
        <taxon>Lactobacillales</taxon>
        <taxon>Enterococcaceae</taxon>
        <taxon>Vagococcus</taxon>
    </lineage>
</organism>
<accession>A0A430A895</accession>